<dbReference type="InterPro" id="IPR011990">
    <property type="entry name" value="TPR-like_helical_dom_sf"/>
</dbReference>
<feature type="repeat" description="TPR" evidence="3">
    <location>
        <begin position="351"/>
        <end position="384"/>
    </location>
</feature>
<keyword evidence="4" id="KW-0732">Signal</keyword>
<protein>
    <submittedName>
        <fullName evidence="5">Tetratricopeptide repeat protein</fullName>
    </submittedName>
</protein>
<name>A0ABV8UDF7_9PROT</name>
<reference evidence="6" key="1">
    <citation type="journal article" date="2019" name="Int. J. Syst. Evol. Microbiol.">
        <title>The Global Catalogue of Microorganisms (GCM) 10K type strain sequencing project: providing services to taxonomists for standard genome sequencing and annotation.</title>
        <authorList>
            <consortium name="The Broad Institute Genomics Platform"/>
            <consortium name="The Broad Institute Genome Sequencing Center for Infectious Disease"/>
            <person name="Wu L."/>
            <person name="Ma J."/>
        </authorList>
    </citation>
    <scope>NUCLEOTIDE SEQUENCE [LARGE SCALE GENOMIC DNA]</scope>
    <source>
        <strain evidence="6">CGMCC 1.15304</strain>
    </source>
</reference>
<sequence length="452" mass="51901">MSMIKTIKSLPMAVAAAAVLAALPMPEGTPIFGEQTAFAQRAESNKKQSTRKVQALTADFHKKLQKAQEAIDAKNYAEGMEILDDALARKANDYERAVAWQLKAQVFYEQDDVRGTISAYEKILQFADSIPEALEIGIIYNLGQLYYSEEDFDKALEYIQRWQNRVDPTLISVSNLQFIANLHYVRNEFEECLKYIYQAIEIGNSLETVEVKESWYSIALSSHWELGQYEKVRDVLEILLINWPKPRYWTQLAGIYQELGDEQTSYSLTEAAYKQGFLDDNETQLVNVAQIQLARSAPIKCAWILEKAFKENRVEKSPKNEKILGQCYMMAYEYEKALEPLSKAAAGDEDGDLWFQIGQVQMQLGHYKDALDSFASVIKAFEKDKSEKAKEKTLSATMQRGQAFTELKRFKEAREAFKTAKRMATDRRDKRMVTQWESYLKAEEAREEMLNG</sequence>
<accession>A0ABV8UDF7</accession>
<dbReference type="Proteomes" id="UP001595776">
    <property type="component" value="Unassembled WGS sequence"/>
</dbReference>
<evidence type="ECO:0000256" key="3">
    <source>
        <dbReference type="PROSITE-ProRule" id="PRU00339"/>
    </source>
</evidence>
<keyword evidence="1" id="KW-0677">Repeat</keyword>
<dbReference type="RefSeq" id="WP_068143580.1">
    <property type="nucleotide sequence ID" value="NZ_JBHSCR010000014.1"/>
</dbReference>
<dbReference type="Pfam" id="PF13432">
    <property type="entry name" value="TPR_16"/>
    <property type="match status" value="1"/>
</dbReference>
<dbReference type="Gene3D" id="1.25.40.10">
    <property type="entry name" value="Tetratricopeptide repeat domain"/>
    <property type="match status" value="3"/>
</dbReference>
<dbReference type="Pfam" id="PF13181">
    <property type="entry name" value="TPR_8"/>
    <property type="match status" value="1"/>
</dbReference>
<gene>
    <name evidence="5" type="ORF">ACFO5Q_13770</name>
</gene>
<dbReference type="InterPro" id="IPR052628">
    <property type="entry name" value="CFAP70"/>
</dbReference>
<feature type="signal peptide" evidence="4">
    <location>
        <begin position="1"/>
        <end position="21"/>
    </location>
</feature>
<dbReference type="SMART" id="SM00028">
    <property type="entry name" value="TPR"/>
    <property type="match status" value="5"/>
</dbReference>
<dbReference type="SUPFAM" id="SSF48452">
    <property type="entry name" value="TPR-like"/>
    <property type="match status" value="2"/>
</dbReference>
<comment type="caution">
    <text evidence="5">The sequence shown here is derived from an EMBL/GenBank/DDBJ whole genome shotgun (WGS) entry which is preliminary data.</text>
</comment>
<evidence type="ECO:0000256" key="2">
    <source>
        <dbReference type="ARBA" id="ARBA00022803"/>
    </source>
</evidence>
<keyword evidence="2 3" id="KW-0802">TPR repeat</keyword>
<dbReference type="EMBL" id="JBHSCR010000014">
    <property type="protein sequence ID" value="MFC4348916.1"/>
    <property type="molecule type" value="Genomic_DNA"/>
</dbReference>
<dbReference type="PANTHER" id="PTHR44314">
    <property type="entry name" value="CILIA- AND FLAGELLA-ASSOCIATED PROTEIN 70"/>
    <property type="match status" value="1"/>
</dbReference>
<evidence type="ECO:0000256" key="4">
    <source>
        <dbReference type="SAM" id="SignalP"/>
    </source>
</evidence>
<dbReference type="InterPro" id="IPR019734">
    <property type="entry name" value="TPR_rpt"/>
</dbReference>
<evidence type="ECO:0000313" key="6">
    <source>
        <dbReference type="Proteomes" id="UP001595776"/>
    </source>
</evidence>
<evidence type="ECO:0000256" key="1">
    <source>
        <dbReference type="ARBA" id="ARBA00022737"/>
    </source>
</evidence>
<dbReference type="PROSITE" id="PS50005">
    <property type="entry name" value="TPR"/>
    <property type="match status" value="1"/>
</dbReference>
<organism evidence="5 6">
    <name type="scientific">Kordiimonas lipolytica</name>
    <dbReference type="NCBI Taxonomy" id="1662421"/>
    <lineage>
        <taxon>Bacteria</taxon>
        <taxon>Pseudomonadati</taxon>
        <taxon>Pseudomonadota</taxon>
        <taxon>Alphaproteobacteria</taxon>
        <taxon>Kordiimonadales</taxon>
        <taxon>Kordiimonadaceae</taxon>
        <taxon>Kordiimonas</taxon>
    </lineage>
</organism>
<proteinExistence type="predicted"/>
<feature type="chain" id="PRO_5045534739" evidence="4">
    <location>
        <begin position="22"/>
        <end position="452"/>
    </location>
</feature>
<dbReference type="PANTHER" id="PTHR44314:SF1">
    <property type="entry name" value="CILIA- AND FLAGELLA-ASSOCIATED PROTEIN 70"/>
    <property type="match status" value="1"/>
</dbReference>
<evidence type="ECO:0000313" key="5">
    <source>
        <dbReference type="EMBL" id="MFC4348916.1"/>
    </source>
</evidence>
<keyword evidence="6" id="KW-1185">Reference proteome</keyword>